<organism evidence="2 4">
    <name type="scientific">Volvox reticuliferus</name>
    <dbReference type="NCBI Taxonomy" id="1737510"/>
    <lineage>
        <taxon>Eukaryota</taxon>
        <taxon>Viridiplantae</taxon>
        <taxon>Chlorophyta</taxon>
        <taxon>core chlorophytes</taxon>
        <taxon>Chlorophyceae</taxon>
        <taxon>CS clade</taxon>
        <taxon>Chlamydomonadales</taxon>
        <taxon>Volvocaceae</taxon>
        <taxon>Volvox</taxon>
    </lineage>
</organism>
<feature type="signal peptide" evidence="1">
    <location>
        <begin position="1"/>
        <end position="28"/>
    </location>
</feature>
<keyword evidence="1" id="KW-0732">Signal</keyword>
<dbReference type="EMBL" id="BNCQ01000009">
    <property type="protein sequence ID" value="GIM01344.1"/>
    <property type="molecule type" value="Genomic_DNA"/>
</dbReference>
<evidence type="ECO:0000313" key="3">
    <source>
        <dbReference type="EMBL" id="GIM01344.1"/>
    </source>
</evidence>
<sequence>MSRQMSALSKPWLLAMAVLVMLTVACQADPRTTQKIAACPPTWGYTTLQDTVADFFEEQYEGKTNHGSAAAAAAACTADNNCIGFDISGFTIAMGATVRFVDSPGRCTYVRKRCPVRSGYLALANVGWQGQIGSTVTYEYDNADDAMRACDQLPTCTGFNTFGAYIEGEIIGTLAAAVRMCTYIKDSCPAKYGYFNYKDTALAGVTGVDGIATGVLNSQAEAEEFCKLEYRCNGFSSDGSYYIGGIANTVSSPGTCSYIKHSCAPMAGFVVYADSDLRKSSNGRRSDKCFNDVYKACLADPSCKAFNNMRYTWNELPNNVDSGFEAASGICTYVKIAEVLASKGEE</sequence>
<comment type="caution">
    <text evidence="2">The sequence shown here is derived from an EMBL/GenBank/DDBJ whole genome shotgun (WGS) entry which is preliminary data.</text>
</comment>
<protein>
    <submittedName>
        <fullName evidence="2">Uncharacterized protein</fullName>
    </submittedName>
</protein>
<evidence type="ECO:0000313" key="2">
    <source>
        <dbReference type="EMBL" id="GIL78563.1"/>
    </source>
</evidence>
<dbReference type="OrthoDB" id="10385353at2759"/>
<dbReference type="AlphaFoldDB" id="A0A8J4CBM5"/>
<accession>A0A8J4CBM5</accession>
<evidence type="ECO:0000256" key="1">
    <source>
        <dbReference type="SAM" id="SignalP"/>
    </source>
</evidence>
<gene>
    <name evidence="2" type="ORF">Vretifemale_7978</name>
    <name evidence="3" type="ORF">Vretimale_6107</name>
</gene>
<proteinExistence type="predicted"/>
<dbReference type="Proteomes" id="UP000747110">
    <property type="component" value="Unassembled WGS sequence"/>
</dbReference>
<dbReference type="PROSITE" id="PS51257">
    <property type="entry name" value="PROKAR_LIPOPROTEIN"/>
    <property type="match status" value="1"/>
</dbReference>
<dbReference type="Proteomes" id="UP000722791">
    <property type="component" value="Unassembled WGS sequence"/>
</dbReference>
<name>A0A8J4CBM5_9CHLO</name>
<reference evidence="2" key="1">
    <citation type="journal article" date="2021" name="Proc. Natl. Acad. Sci. U.S.A.">
        <title>Three genomes in the algal genus Volvox reveal the fate of a haploid sex-determining region after a transition to homothallism.</title>
        <authorList>
            <person name="Yamamoto K."/>
            <person name="Hamaji T."/>
            <person name="Kawai-Toyooka H."/>
            <person name="Matsuzaki R."/>
            <person name="Takahashi F."/>
            <person name="Nishimura Y."/>
            <person name="Kawachi M."/>
            <person name="Noguchi H."/>
            <person name="Minakuchi Y."/>
            <person name="Umen J.G."/>
            <person name="Toyoda A."/>
            <person name="Nozaki H."/>
        </authorList>
    </citation>
    <scope>NUCLEOTIDE SEQUENCE</scope>
    <source>
        <strain evidence="3">NIES-3785</strain>
        <strain evidence="2">NIES-3786</strain>
    </source>
</reference>
<dbReference type="EMBL" id="BNCP01000013">
    <property type="protein sequence ID" value="GIL78563.1"/>
    <property type="molecule type" value="Genomic_DNA"/>
</dbReference>
<evidence type="ECO:0000313" key="4">
    <source>
        <dbReference type="Proteomes" id="UP000747110"/>
    </source>
</evidence>
<keyword evidence="4" id="KW-1185">Reference proteome</keyword>
<feature type="chain" id="PRO_5036433560" evidence="1">
    <location>
        <begin position="29"/>
        <end position="346"/>
    </location>
</feature>